<dbReference type="Pfam" id="PF00156">
    <property type="entry name" value="Pribosyltran"/>
    <property type="match status" value="1"/>
</dbReference>
<reference evidence="4 5" key="1">
    <citation type="submission" date="2018-08" db="EMBL/GenBank/DDBJ databases">
        <title>Diversity &amp; Physiological Properties of Lignin-Decomposing Actinobacteria from Soil.</title>
        <authorList>
            <person name="Roh S.G."/>
            <person name="Kim S.B."/>
        </authorList>
    </citation>
    <scope>NUCLEOTIDE SEQUENCE [LARGE SCALE GENOMIC DNA]</scope>
    <source>
        <strain evidence="4 5">MMS17-GH009</strain>
    </source>
</reference>
<gene>
    <name evidence="4" type="ORF">DR950_07100</name>
</gene>
<feature type="domain" description="Phosphoribosyltransferase" evidence="3">
    <location>
        <begin position="6"/>
        <end position="130"/>
    </location>
</feature>
<dbReference type="Gene3D" id="3.40.50.2020">
    <property type="match status" value="1"/>
</dbReference>
<proteinExistence type="predicted"/>
<comment type="caution">
    <text evidence="4">The sequence shown here is derived from an EMBL/GenBank/DDBJ whole genome shotgun (WGS) entry which is preliminary data.</text>
</comment>
<dbReference type="Proteomes" id="UP000263377">
    <property type="component" value="Unassembled WGS sequence"/>
</dbReference>
<dbReference type="InterPro" id="IPR000836">
    <property type="entry name" value="PRTase_dom"/>
</dbReference>
<evidence type="ECO:0000259" key="3">
    <source>
        <dbReference type="Pfam" id="PF00156"/>
    </source>
</evidence>
<dbReference type="GO" id="GO:0016757">
    <property type="term" value="F:glycosyltransferase activity"/>
    <property type="evidence" value="ECO:0007669"/>
    <property type="project" value="UniProtKB-KW"/>
</dbReference>
<dbReference type="AlphaFoldDB" id="A0A373A3H7"/>
<sequence length="166" mass="17352">MRHLDWDDVQAQAARIAAAIRTDGVPQTVVAVVRGGMVPAVLLTHQLGVRDVRALEVTHTVDDSANAAKTTEPMVRNPASLGGLDGLDVLVVDDVVGTGQALASAVRIVEQAGAARVRSAVLVVNEANWTGDRPPGETVTWIGETVRGWVVFPWEASASAGAEEAS</sequence>
<dbReference type="PANTHER" id="PTHR43363">
    <property type="entry name" value="HYPOXANTHINE PHOSPHORIBOSYLTRANSFERASE"/>
    <property type="match status" value="1"/>
</dbReference>
<organism evidence="4 5">
    <name type="scientific">Kitasatospora xanthocidica</name>
    <dbReference type="NCBI Taxonomy" id="83382"/>
    <lineage>
        <taxon>Bacteria</taxon>
        <taxon>Bacillati</taxon>
        <taxon>Actinomycetota</taxon>
        <taxon>Actinomycetes</taxon>
        <taxon>Kitasatosporales</taxon>
        <taxon>Streptomycetaceae</taxon>
        <taxon>Kitasatospora</taxon>
    </lineage>
</organism>
<name>A0A373A3H7_9ACTN</name>
<protein>
    <submittedName>
        <fullName evidence="4">Purine phosphoribosyltransferase</fullName>
    </submittedName>
</protein>
<keyword evidence="1 4" id="KW-0328">Glycosyltransferase</keyword>
<evidence type="ECO:0000256" key="1">
    <source>
        <dbReference type="ARBA" id="ARBA00022676"/>
    </source>
</evidence>
<dbReference type="PANTHER" id="PTHR43363:SF1">
    <property type="entry name" value="HYPOXANTHINE-GUANINE PHOSPHORIBOSYLTRANSFERASE"/>
    <property type="match status" value="1"/>
</dbReference>
<evidence type="ECO:0000313" key="4">
    <source>
        <dbReference type="EMBL" id="RGD62708.1"/>
    </source>
</evidence>
<keyword evidence="5" id="KW-1185">Reference proteome</keyword>
<dbReference type="EMBL" id="QVIG01000001">
    <property type="protein sequence ID" value="RGD62708.1"/>
    <property type="molecule type" value="Genomic_DNA"/>
</dbReference>
<dbReference type="SUPFAM" id="SSF53271">
    <property type="entry name" value="PRTase-like"/>
    <property type="match status" value="1"/>
</dbReference>
<accession>A0A373A3H7</accession>
<keyword evidence="2 4" id="KW-0808">Transferase</keyword>
<dbReference type="InterPro" id="IPR029057">
    <property type="entry name" value="PRTase-like"/>
</dbReference>
<evidence type="ECO:0000313" key="5">
    <source>
        <dbReference type="Proteomes" id="UP000263377"/>
    </source>
</evidence>
<evidence type="ECO:0000256" key="2">
    <source>
        <dbReference type="ARBA" id="ARBA00022679"/>
    </source>
</evidence>